<feature type="region of interest" description="Disordered" evidence="1">
    <location>
        <begin position="1"/>
        <end position="54"/>
    </location>
</feature>
<dbReference type="AlphaFoldDB" id="A0A089NZN8"/>
<organism evidence="2 3">
    <name type="scientific">Methylobacterium oryzae CBMB20</name>
    <dbReference type="NCBI Taxonomy" id="693986"/>
    <lineage>
        <taxon>Bacteria</taxon>
        <taxon>Pseudomonadati</taxon>
        <taxon>Pseudomonadota</taxon>
        <taxon>Alphaproteobacteria</taxon>
        <taxon>Hyphomicrobiales</taxon>
        <taxon>Methylobacteriaceae</taxon>
        <taxon>Methylobacterium</taxon>
    </lineage>
</organism>
<feature type="compositionally biased region" description="Low complexity" evidence="1">
    <location>
        <begin position="1"/>
        <end position="38"/>
    </location>
</feature>
<accession>A0A089NZN8</accession>
<name>A0A089NZN8_9HYPH</name>
<proteinExistence type="predicted"/>
<reference evidence="2 3" key="1">
    <citation type="journal article" date="2014" name="PLoS ONE">
        <title>Genome Information of Methylobacterium oryzae, a Plant-Probiotic Methylotroph in the Phyllosphere.</title>
        <authorList>
            <person name="Kwak M.J."/>
            <person name="Jeong H."/>
            <person name="Madhaiyan M."/>
            <person name="Lee Y."/>
            <person name="Sa T.M."/>
            <person name="Oh T.K."/>
            <person name="Kim J.F."/>
        </authorList>
    </citation>
    <scope>NUCLEOTIDE SEQUENCE [LARGE SCALE GENOMIC DNA]</scope>
    <source>
        <strain evidence="2 3">CBMB20</strain>
    </source>
</reference>
<dbReference type="Proteomes" id="UP000029492">
    <property type="component" value="Chromosome"/>
</dbReference>
<keyword evidence="3" id="KW-1185">Reference proteome</keyword>
<sequence length="54" mass="5804">MAPHAPAPDIGGIGPGRNRAAPARFAAQAADTGEQAAARRARRVPDPYRRRRRT</sequence>
<gene>
    <name evidence="2" type="ORF">MOC_4240</name>
</gene>
<dbReference type="HOGENOM" id="CLU_3045247_0_0_5"/>
<protein>
    <submittedName>
        <fullName evidence="2">Protein of unassigned function</fullName>
    </submittedName>
</protein>
<evidence type="ECO:0000313" key="2">
    <source>
        <dbReference type="EMBL" id="AIQ91995.1"/>
    </source>
</evidence>
<evidence type="ECO:0000256" key="1">
    <source>
        <dbReference type="SAM" id="MobiDB-lite"/>
    </source>
</evidence>
<dbReference type="EMBL" id="CP003811">
    <property type="protein sequence ID" value="AIQ91995.1"/>
    <property type="molecule type" value="Genomic_DNA"/>
</dbReference>
<evidence type="ECO:0000313" key="3">
    <source>
        <dbReference type="Proteomes" id="UP000029492"/>
    </source>
</evidence>
<dbReference type="KEGG" id="mor:MOC_4240"/>